<dbReference type="GO" id="GO:0016747">
    <property type="term" value="F:acyltransferase activity, transferring groups other than amino-acyl groups"/>
    <property type="evidence" value="ECO:0007669"/>
    <property type="project" value="InterPro"/>
</dbReference>
<name>A0A1V2UMZ3_ENTMU</name>
<reference evidence="4 5" key="1">
    <citation type="submission" date="2016-12" db="EMBL/GenBank/DDBJ databases">
        <authorList>
            <person name="Song W.-J."/>
            <person name="Kurnit D.M."/>
        </authorList>
    </citation>
    <scope>NUCLEOTIDE SEQUENCE [LARGE SCALE GENOMIC DNA]</scope>
    <source>
        <strain evidence="4 5">CGB1038-1_S1</strain>
    </source>
</reference>
<dbReference type="AlphaFoldDB" id="A0A1V2UMZ3"/>
<evidence type="ECO:0000313" key="5">
    <source>
        <dbReference type="Proteomes" id="UP000189299"/>
    </source>
</evidence>
<gene>
    <name evidence="4" type="ORF">BTN92_01640</name>
</gene>
<keyword evidence="2" id="KW-0012">Acyltransferase</keyword>
<comment type="caution">
    <text evidence="4">The sequence shown here is derived from an EMBL/GenBank/DDBJ whole genome shotgun (WGS) entry which is preliminary data.</text>
</comment>
<keyword evidence="1 4" id="KW-0808">Transferase</keyword>
<dbReference type="Gene3D" id="3.40.630.30">
    <property type="match status" value="1"/>
</dbReference>
<evidence type="ECO:0000256" key="2">
    <source>
        <dbReference type="ARBA" id="ARBA00023315"/>
    </source>
</evidence>
<feature type="domain" description="N-acetyltransferase" evidence="3">
    <location>
        <begin position="19"/>
        <end position="181"/>
    </location>
</feature>
<dbReference type="OrthoDB" id="9798006at2"/>
<evidence type="ECO:0000313" key="4">
    <source>
        <dbReference type="EMBL" id="ONN44862.1"/>
    </source>
</evidence>
<dbReference type="STRING" id="53346.A5802_001518"/>
<dbReference type="Pfam" id="PF00583">
    <property type="entry name" value="Acetyltransf_1"/>
    <property type="match status" value="1"/>
</dbReference>
<dbReference type="PANTHER" id="PTHR43072">
    <property type="entry name" value="N-ACETYLTRANSFERASE"/>
    <property type="match status" value="1"/>
</dbReference>
<dbReference type="InterPro" id="IPR000182">
    <property type="entry name" value="GNAT_dom"/>
</dbReference>
<sequence length="183" mass="20893">MIKNVLYYSKIKGAKPIDIKYTYATIKDLPRIVDIYNQSIASKQATADLEPITVDSRVLWFEAHHADSRPLWVMRHGDHIVGWISLSDFYGRPAYQQTAEISIYLDPVTRGHHLGKAALAFVETQLHRLKIQTVLAFVFDVNQASKKLFLKNGYAVWGHLPKVANMGNQENDLIILGKKYQNQ</sequence>
<evidence type="ECO:0000259" key="3">
    <source>
        <dbReference type="PROSITE" id="PS51186"/>
    </source>
</evidence>
<organism evidence="4 5">
    <name type="scientific">Enterococcus mundtii</name>
    <dbReference type="NCBI Taxonomy" id="53346"/>
    <lineage>
        <taxon>Bacteria</taxon>
        <taxon>Bacillati</taxon>
        <taxon>Bacillota</taxon>
        <taxon>Bacilli</taxon>
        <taxon>Lactobacillales</taxon>
        <taxon>Enterococcaceae</taxon>
        <taxon>Enterococcus</taxon>
    </lineage>
</organism>
<dbReference type="EMBL" id="MSTR01000001">
    <property type="protein sequence ID" value="ONN44862.1"/>
    <property type="molecule type" value="Genomic_DNA"/>
</dbReference>
<dbReference type="PANTHER" id="PTHR43072:SF23">
    <property type="entry name" value="UPF0039 PROTEIN C11D3.02C"/>
    <property type="match status" value="1"/>
</dbReference>
<protein>
    <submittedName>
        <fullName evidence="4">N-acetyltransferase</fullName>
    </submittedName>
</protein>
<dbReference type="SUPFAM" id="SSF55729">
    <property type="entry name" value="Acyl-CoA N-acyltransferases (Nat)"/>
    <property type="match status" value="1"/>
</dbReference>
<dbReference type="CDD" id="cd04301">
    <property type="entry name" value="NAT_SF"/>
    <property type="match status" value="1"/>
</dbReference>
<dbReference type="Proteomes" id="UP000189299">
    <property type="component" value="Unassembled WGS sequence"/>
</dbReference>
<evidence type="ECO:0000256" key="1">
    <source>
        <dbReference type="ARBA" id="ARBA00022679"/>
    </source>
</evidence>
<dbReference type="InterPro" id="IPR016181">
    <property type="entry name" value="Acyl_CoA_acyltransferase"/>
</dbReference>
<dbReference type="PROSITE" id="PS51186">
    <property type="entry name" value="GNAT"/>
    <property type="match status" value="1"/>
</dbReference>
<dbReference type="RefSeq" id="WP_062804993.1">
    <property type="nucleotide sequence ID" value="NZ_CABMMO010000001.1"/>
</dbReference>
<accession>A0A1V2UMZ3</accession>
<proteinExistence type="predicted"/>